<evidence type="ECO:0000256" key="1">
    <source>
        <dbReference type="ARBA" id="ARBA00004651"/>
    </source>
</evidence>
<feature type="transmembrane region" description="Helical" evidence="6">
    <location>
        <begin position="446"/>
        <end position="465"/>
    </location>
</feature>
<evidence type="ECO:0000313" key="7">
    <source>
        <dbReference type="EMBL" id="MXV17425.1"/>
    </source>
</evidence>
<dbReference type="EMBL" id="WVHS01000005">
    <property type="protein sequence ID" value="MXV17425.1"/>
    <property type="molecule type" value="Genomic_DNA"/>
</dbReference>
<name>A0A7K1Y2D3_9SPHI</name>
<evidence type="ECO:0000256" key="2">
    <source>
        <dbReference type="ARBA" id="ARBA00022475"/>
    </source>
</evidence>
<evidence type="ECO:0000256" key="3">
    <source>
        <dbReference type="ARBA" id="ARBA00022692"/>
    </source>
</evidence>
<gene>
    <name evidence="7" type="ORF">GS398_19155</name>
</gene>
<evidence type="ECO:0000256" key="4">
    <source>
        <dbReference type="ARBA" id="ARBA00022989"/>
    </source>
</evidence>
<dbReference type="InterPro" id="IPR050833">
    <property type="entry name" value="Poly_Biosynth_Transport"/>
</dbReference>
<organism evidence="7 8">
    <name type="scientific">Hufsiella ginkgonis</name>
    <dbReference type="NCBI Taxonomy" id="2695274"/>
    <lineage>
        <taxon>Bacteria</taxon>
        <taxon>Pseudomonadati</taxon>
        <taxon>Bacteroidota</taxon>
        <taxon>Sphingobacteriia</taxon>
        <taxon>Sphingobacteriales</taxon>
        <taxon>Sphingobacteriaceae</taxon>
        <taxon>Hufsiella</taxon>
    </lineage>
</organism>
<keyword evidence="5 6" id="KW-0472">Membrane</keyword>
<feature type="transmembrane region" description="Helical" evidence="6">
    <location>
        <begin position="337"/>
        <end position="359"/>
    </location>
</feature>
<evidence type="ECO:0000256" key="6">
    <source>
        <dbReference type="SAM" id="Phobius"/>
    </source>
</evidence>
<keyword evidence="8" id="KW-1185">Reference proteome</keyword>
<sequence>MKISAMKSFRNSTFFRNFSILTASNIISQVLSILTSIKIARYLSTDTYGSYNLLQLHVTIFVVVASLGLKNIVVRTIARDKENSKKVFISSLTVRSFGIIAALILYTSYYFFNKDYGGLLFALTFFSIVISALYELIEGVAFGLEKMEFTGVISLANNVFWVIIILVMPAHYMTLNILFGVFAMLNFAKTAIYIYSVYRFKYFTGESNMQHLRSDARHIARESMPYYYLALLTLLSNQIPVLFLEHRAGLAQVAYYNIANRVLSPLSLVLNTALVSLFPNLSSLFVSDRQSFIRRTKNIFIIMSLIGVVGAFGVTFFLKEIVLFIYGEKYVNTGLVLGYQCWYMALYALVCLIGTLLGAINRQRELSYLSILCAMLQVPILWYGSQYGAEYLSAAFLGSTVLTFFFSVLAVYRYLKNELSIMFFMKLSAFFAVAYAISISVTGMQMGIKILMFIAILTVGGYVSWRKYSLVKP</sequence>
<dbReference type="AlphaFoldDB" id="A0A7K1Y2D3"/>
<dbReference type="GO" id="GO:0005886">
    <property type="term" value="C:plasma membrane"/>
    <property type="evidence" value="ECO:0007669"/>
    <property type="project" value="UniProtKB-SubCell"/>
</dbReference>
<keyword evidence="2" id="KW-1003">Cell membrane</keyword>
<reference evidence="7 8" key="1">
    <citation type="submission" date="2019-11" db="EMBL/GenBank/DDBJ databases">
        <title>Pedobacter sp. HMF7056 Genome sequencing and assembly.</title>
        <authorList>
            <person name="Kang H."/>
            <person name="Kim H."/>
            <person name="Joh K."/>
        </authorList>
    </citation>
    <scope>NUCLEOTIDE SEQUENCE [LARGE SCALE GENOMIC DNA]</scope>
    <source>
        <strain evidence="7 8">HMF7056</strain>
    </source>
</reference>
<dbReference type="PANTHER" id="PTHR30250:SF11">
    <property type="entry name" value="O-ANTIGEN TRANSPORTER-RELATED"/>
    <property type="match status" value="1"/>
</dbReference>
<feature type="transmembrane region" description="Helical" evidence="6">
    <location>
        <begin position="419"/>
        <end position="440"/>
    </location>
</feature>
<dbReference type="Pfam" id="PF01943">
    <property type="entry name" value="Polysacc_synt"/>
    <property type="match status" value="1"/>
</dbReference>
<feature type="transmembrane region" description="Helical" evidence="6">
    <location>
        <begin position="149"/>
        <end position="171"/>
    </location>
</feature>
<dbReference type="PANTHER" id="PTHR30250">
    <property type="entry name" value="PST FAMILY PREDICTED COLANIC ACID TRANSPORTER"/>
    <property type="match status" value="1"/>
</dbReference>
<feature type="transmembrane region" description="Helical" evidence="6">
    <location>
        <begin position="298"/>
        <end position="317"/>
    </location>
</feature>
<dbReference type="RefSeq" id="WP_160908434.1">
    <property type="nucleotide sequence ID" value="NZ_WVHS01000005.1"/>
</dbReference>
<feature type="transmembrane region" description="Helical" evidence="6">
    <location>
        <begin position="226"/>
        <end position="244"/>
    </location>
</feature>
<evidence type="ECO:0000256" key="5">
    <source>
        <dbReference type="ARBA" id="ARBA00023136"/>
    </source>
</evidence>
<protein>
    <submittedName>
        <fullName evidence="7">Oligosaccharide flippase family protein</fullName>
    </submittedName>
</protein>
<feature type="transmembrane region" description="Helical" evidence="6">
    <location>
        <begin position="94"/>
        <end position="112"/>
    </location>
</feature>
<feature type="transmembrane region" description="Helical" evidence="6">
    <location>
        <begin position="53"/>
        <end position="73"/>
    </location>
</feature>
<feature type="transmembrane region" description="Helical" evidence="6">
    <location>
        <begin position="264"/>
        <end position="286"/>
    </location>
</feature>
<feature type="transmembrane region" description="Helical" evidence="6">
    <location>
        <begin position="118"/>
        <end position="137"/>
    </location>
</feature>
<feature type="transmembrane region" description="Helical" evidence="6">
    <location>
        <begin position="20"/>
        <end position="41"/>
    </location>
</feature>
<evidence type="ECO:0000313" key="8">
    <source>
        <dbReference type="Proteomes" id="UP000451233"/>
    </source>
</evidence>
<comment type="caution">
    <text evidence="7">The sequence shown here is derived from an EMBL/GenBank/DDBJ whole genome shotgun (WGS) entry which is preliminary data.</text>
</comment>
<keyword evidence="4 6" id="KW-1133">Transmembrane helix</keyword>
<feature type="transmembrane region" description="Helical" evidence="6">
    <location>
        <begin position="391"/>
        <end position="412"/>
    </location>
</feature>
<feature type="transmembrane region" description="Helical" evidence="6">
    <location>
        <begin position="177"/>
        <end position="198"/>
    </location>
</feature>
<feature type="transmembrane region" description="Helical" evidence="6">
    <location>
        <begin position="366"/>
        <end position="385"/>
    </location>
</feature>
<dbReference type="InterPro" id="IPR002797">
    <property type="entry name" value="Polysacc_synth"/>
</dbReference>
<keyword evidence="3 6" id="KW-0812">Transmembrane</keyword>
<comment type="subcellular location">
    <subcellularLocation>
        <location evidence="1">Cell membrane</location>
        <topology evidence="1">Multi-pass membrane protein</topology>
    </subcellularLocation>
</comment>
<accession>A0A7K1Y2D3</accession>
<proteinExistence type="predicted"/>
<dbReference type="Proteomes" id="UP000451233">
    <property type="component" value="Unassembled WGS sequence"/>
</dbReference>